<evidence type="ECO:0000313" key="3">
    <source>
        <dbReference type="Proteomes" id="UP001060012"/>
    </source>
</evidence>
<feature type="domain" description="Ribbon-helix-helix protein CopG" evidence="1">
    <location>
        <begin position="3"/>
        <end position="39"/>
    </location>
</feature>
<dbReference type="Gene3D" id="1.10.1220.10">
    <property type="entry name" value="Met repressor-like"/>
    <property type="match status" value="1"/>
</dbReference>
<reference evidence="2" key="1">
    <citation type="submission" date="2022-07" db="EMBL/GenBank/DDBJ databases">
        <title>Arcobacter roscoffensis sp. nov., a marine bacterium isolated from coastal seawater collected from Roscoff, France.</title>
        <authorList>
            <person name="Pascual J."/>
            <person name="Lepeaux C."/>
            <person name="Methner A."/>
            <person name="Overmann J."/>
        </authorList>
    </citation>
    <scope>NUCLEOTIDE SEQUENCE</scope>
    <source>
        <strain evidence="2">ARW1-2F2</strain>
    </source>
</reference>
<organism evidence="2 3">
    <name type="scientific">Arcobacter roscoffensis</name>
    <dbReference type="NCBI Taxonomy" id="2961520"/>
    <lineage>
        <taxon>Bacteria</taxon>
        <taxon>Pseudomonadati</taxon>
        <taxon>Campylobacterota</taxon>
        <taxon>Epsilonproteobacteria</taxon>
        <taxon>Campylobacterales</taxon>
        <taxon>Arcobacteraceae</taxon>
        <taxon>Arcobacter</taxon>
    </lineage>
</organism>
<dbReference type="SUPFAM" id="SSF47598">
    <property type="entry name" value="Ribbon-helix-helix"/>
    <property type="match status" value="1"/>
</dbReference>
<keyword evidence="3" id="KW-1185">Reference proteome</keyword>
<dbReference type="Proteomes" id="UP001060012">
    <property type="component" value="Chromosome"/>
</dbReference>
<protein>
    <submittedName>
        <fullName evidence="2">Ribbon-helix-helix domain-containing protein</fullName>
    </submittedName>
</protein>
<dbReference type="Pfam" id="PF01402">
    <property type="entry name" value="RHH_1"/>
    <property type="match status" value="1"/>
</dbReference>
<name>A0ABY5E9T0_9BACT</name>
<dbReference type="EMBL" id="CP100595">
    <property type="protein sequence ID" value="UTJ07888.1"/>
    <property type="molecule type" value="Genomic_DNA"/>
</dbReference>
<evidence type="ECO:0000313" key="2">
    <source>
        <dbReference type="EMBL" id="UTJ07888.1"/>
    </source>
</evidence>
<dbReference type="InterPro" id="IPR013321">
    <property type="entry name" value="Arc_rbn_hlx_hlx"/>
</dbReference>
<dbReference type="InterPro" id="IPR010985">
    <property type="entry name" value="Ribbon_hlx_hlx"/>
</dbReference>
<dbReference type="RefSeq" id="WP_254578062.1">
    <property type="nucleotide sequence ID" value="NZ_CP100595.1"/>
</dbReference>
<accession>A0ABY5E9T0</accession>
<gene>
    <name evidence="2" type="ORF">NJU99_07260</name>
</gene>
<dbReference type="InterPro" id="IPR002145">
    <property type="entry name" value="CopG"/>
</dbReference>
<proteinExistence type="predicted"/>
<sequence>MKKAINIRLDEELLSNLDEYASELDRTRTYLIEKAISSYFDTLDEMISDQRIDEVKKGSMEVLSMEDVFKKAGIDV</sequence>
<evidence type="ECO:0000259" key="1">
    <source>
        <dbReference type="Pfam" id="PF01402"/>
    </source>
</evidence>